<keyword evidence="4" id="KW-0235">DNA replication</keyword>
<dbReference type="Gene3D" id="3.30.420.10">
    <property type="entry name" value="Ribonuclease H-like superfamily/Ribonuclease H"/>
    <property type="match status" value="1"/>
</dbReference>
<evidence type="ECO:0000313" key="9">
    <source>
        <dbReference type="Proteomes" id="UP000283458"/>
    </source>
</evidence>
<dbReference type="InterPro" id="IPR002298">
    <property type="entry name" value="DNA_polymerase_A"/>
</dbReference>
<dbReference type="AlphaFoldDB" id="A0A418VPD7"/>
<dbReference type="GO" id="GO:0004527">
    <property type="term" value="F:exonuclease activity"/>
    <property type="evidence" value="ECO:0007669"/>
    <property type="project" value="UniProtKB-KW"/>
</dbReference>
<dbReference type="InterPro" id="IPR001098">
    <property type="entry name" value="DNA-dir_DNA_pol_A_palm_dom"/>
</dbReference>
<gene>
    <name evidence="8" type="ORF">D3877_23645</name>
</gene>
<dbReference type="GO" id="GO:0006302">
    <property type="term" value="P:double-strand break repair"/>
    <property type="evidence" value="ECO:0007669"/>
    <property type="project" value="TreeGrafter"/>
</dbReference>
<proteinExistence type="inferred from homology"/>
<comment type="similarity">
    <text evidence="1">Belongs to the DNA polymerase type-A family.</text>
</comment>
<dbReference type="RefSeq" id="WP_119833268.1">
    <property type="nucleotide sequence ID" value="NZ_QYUL01000004.1"/>
</dbReference>
<evidence type="ECO:0000313" key="8">
    <source>
        <dbReference type="EMBL" id="RJF78125.1"/>
    </source>
</evidence>
<dbReference type="SUPFAM" id="SSF56672">
    <property type="entry name" value="DNA/RNA polymerases"/>
    <property type="match status" value="1"/>
</dbReference>
<keyword evidence="5" id="KW-0540">Nuclease</keyword>
<dbReference type="Pfam" id="PF00476">
    <property type="entry name" value="DNA_pol_A"/>
    <property type="match status" value="2"/>
</dbReference>
<accession>A0A418VPD7</accession>
<comment type="caution">
    <text evidence="8">The sequence shown here is derived from an EMBL/GenBank/DDBJ whole genome shotgun (WGS) entry which is preliminary data.</text>
</comment>
<reference evidence="8 9" key="1">
    <citation type="submission" date="2018-09" db="EMBL/GenBank/DDBJ databases">
        <authorList>
            <person name="Zhu H."/>
        </authorList>
    </citation>
    <scope>NUCLEOTIDE SEQUENCE [LARGE SCALE GENOMIC DNA]</scope>
    <source>
        <strain evidence="8 9">K2W22B-5</strain>
    </source>
</reference>
<evidence type="ECO:0000256" key="1">
    <source>
        <dbReference type="ARBA" id="ARBA00007705"/>
    </source>
</evidence>
<dbReference type="Proteomes" id="UP000283458">
    <property type="component" value="Unassembled WGS sequence"/>
</dbReference>
<dbReference type="SMART" id="SM00482">
    <property type="entry name" value="POLAc"/>
    <property type="match status" value="1"/>
</dbReference>
<dbReference type="GO" id="GO:0003677">
    <property type="term" value="F:DNA binding"/>
    <property type="evidence" value="ECO:0007669"/>
    <property type="project" value="InterPro"/>
</dbReference>
<dbReference type="Gene3D" id="3.30.70.370">
    <property type="match status" value="1"/>
</dbReference>
<organism evidence="8 9">
    <name type="scientific">Azospirillum cavernae</name>
    <dbReference type="NCBI Taxonomy" id="2320860"/>
    <lineage>
        <taxon>Bacteria</taxon>
        <taxon>Pseudomonadati</taxon>
        <taxon>Pseudomonadota</taxon>
        <taxon>Alphaproteobacteria</taxon>
        <taxon>Rhodospirillales</taxon>
        <taxon>Azospirillaceae</taxon>
        <taxon>Azospirillum</taxon>
    </lineage>
</organism>
<dbReference type="OrthoDB" id="8430095at2"/>
<dbReference type="InterPro" id="IPR043502">
    <property type="entry name" value="DNA/RNA_pol_sf"/>
</dbReference>
<evidence type="ECO:0000256" key="3">
    <source>
        <dbReference type="ARBA" id="ARBA00012417"/>
    </source>
</evidence>
<name>A0A418VPD7_9PROT</name>
<dbReference type="PANTHER" id="PTHR10133:SF27">
    <property type="entry name" value="DNA POLYMERASE NU"/>
    <property type="match status" value="1"/>
</dbReference>
<dbReference type="EC" id="2.7.7.7" evidence="3"/>
<dbReference type="GO" id="GO:0006261">
    <property type="term" value="P:DNA-templated DNA replication"/>
    <property type="evidence" value="ECO:0007669"/>
    <property type="project" value="InterPro"/>
</dbReference>
<keyword evidence="5" id="KW-0269">Exonuclease</keyword>
<dbReference type="Gene3D" id="1.10.150.20">
    <property type="entry name" value="5' to 3' exonuclease, C-terminal subdomain"/>
    <property type="match status" value="1"/>
</dbReference>
<dbReference type="GO" id="GO:0003887">
    <property type="term" value="F:DNA-directed DNA polymerase activity"/>
    <property type="evidence" value="ECO:0007669"/>
    <property type="project" value="UniProtKB-EC"/>
</dbReference>
<evidence type="ECO:0000259" key="7">
    <source>
        <dbReference type="SMART" id="SM00482"/>
    </source>
</evidence>
<dbReference type="PANTHER" id="PTHR10133">
    <property type="entry name" value="DNA POLYMERASE I"/>
    <property type="match status" value="1"/>
</dbReference>
<feature type="domain" description="DNA-directed DNA polymerase family A palm" evidence="7">
    <location>
        <begin position="530"/>
        <end position="801"/>
    </location>
</feature>
<comment type="subunit">
    <text evidence="2">Single-chain monomer with multiple functions.</text>
</comment>
<dbReference type="InterPro" id="IPR036397">
    <property type="entry name" value="RNaseH_sf"/>
</dbReference>
<evidence type="ECO:0000256" key="4">
    <source>
        <dbReference type="ARBA" id="ARBA00022705"/>
    </source>
</evidence>
<dbReference type="InterPro" id="IPR012337">
    <property type="entry name" value="RNaseH-like_sf"/>
</dbReference>
<keyword evidence="5" id="KW-0378">Hydrolase</keyword>
<evidence type="ECO:0000256" key="2">
    <source>
        <dbReference type="ARBA" id="ARBA00011541"/>
    </source>
</evidence>
<protein>
    <recommendedName>
        <fullName evidence="3">DNA-directed DNA polymerase</fullName>
        <ecNumber evidence="3">2.7.7.7</ecNumber>
    </recommendedName>
</protein>
<dbReference type="EMBL" id="QYUL01000004">
    <property type="protein sequence ID" value="RJF78125.1"/>
    <property type="molecule type" value="Genomic_DNA"/>
</dbReference>
<evidence type="ECO:0000256" key="5">
    <source>
        <dbReference type="ARBA" id="ARBA00022839"/>
    </source>
</evidence>
<evidence type="ECO:0000256" key="6">
    <source>
        <dbReference type="ARBA" id="ARBA00049244"/>
    </source>
</evidence>
<dbReference type="SUPFAM" id="SSF53098">
    <property type="entry name" value="Ribonuclease H-like"/>
    <property type="match status" value="1"/>
</dbReference>
<sequence length="884" mass="99948">MSVASCKTVLVDRTNIHVLKPVIIDLVSKAALTGLDIETHDADRHEGLNRFMRCDGDGRKAKNRKLVFDARRTTVTGLSLHPDGADYAFYFNLAHADVENRLTWAEVKEVLDARPATGYWVIHNAAFERVMMRAALGYDVTRYVCTLQMAVSAYGPDNYDLNRFYAADFAPVRPLLSDAQTLFRTYSYGDEMTTPQAELFAKIVGKESDASYSYNGLVHGVAWGYGLKQAVKSWFGHQMSSFAETLGENVHMGQLTGAEVSEYGAEDSFWCLKLYHRLLDFMLRDNPQAAQAYFTQELPAVEVFADMNYQGWRLNHPAVEARRLVERVETAKILRQLRAACAALLPFPDDPHERLVTHESWYGKSWAKKRRAIESWVALGDSADDCTEVTRLAGSMSEGWSGAKTKGALNVTYWQTARALLYDLCREKPIVIQGKVQSDADCRGKLVIRLQKRIKEEGESPETTAKLAIIASLSALASIEQRSKLYIEPYLMLCDPETGRVYPTISSKLATRRMAMETPNGMQLAKRGESVFVRGFFLADNDREVQVSEDWSSIELVTIGEMSQDPEFKRVFGQLPYEDLHLGAAADALAVVIPEMNEELLKALDGLDVAAVQAINPRILMNRAGEVMEPAKAKKYWRTEVGKGSNFNYWYSGALSTVGERLGWSPDQMWEATDRYRNRFQTAEAWRTDLIGFARRHGYVQLPDGHRRVRFEATDHWATAMRQKFSQHLTQKGPNDFFAKLLSAIQRRAWNQSVNAMIQGTCAAMMKRTLVRLHKEARATGWFRLIAPIHDEVVASVKVKHLHDYIRLSREIMCDHPDLFPTLPLHCTVSVGKTFEPFDAVKAPKGQIELDEAPKVDWLPREKWGKVLGRDEVDAVMTYLEGVR</sequence>
<keyword evidence="9" id="KW-1185">Reference proteome</keyword>
<comment type="catalytic activity">
    <reaction evidence="6">
        <text>DNA(n) + a 2'-deoxyribonucleoside 5'-triphosphate = DNA(n+1) + diphosphate</text>
        <dbReference type="Rhea" id="RHEA:22508"/>
        <dbReference type="Rhea" id="RHEA-COMP:17339"/>
        <dbReference type="Rhea" id="RHEA-COMP:17340"/>
        <dbReference type="ChEBI" id="CHEBI:33019"/>
        <dbReference type="ChEBI" id="CHEBI:61560"/>
        <dbReference type="ChEBI" id="CHEBI:173112"/>
        <dbReference type="EC" id="2.7.7.7"/>
    </reaction>
</comment>